<evidence type="ECO:0000256" key="5">
    <source>
        <dbReference type="SAM" id="Coils"/>
    </source>
</evidence>
<feature type="coiled-coil region" evidence="5">
    <location>
        <begin position="85"/>
        <end position="137"/>
    </location>
</feature>
<evidence type="ECO:0000313" key="8">
    <source>
        <dbReference type="Proteomes" id="UP000198658"/>
    </source>
</evidence>
<sequence>MDLLDLPLARLAREIPGATAVFNRHGLSFCSGGEKTLRTAIANAHLNQQQILAALLELTGRADDSRDWREASDGELIEHLLERFHQVHREQLAELHRLAERVENTHYGKPDCPRGLAEHLRHMAAELEQHMQKEEQILFPMLAHGQGAMAGGPIQVMLHEHDEHAAAIARIDELTDGITTPEDACNSWRALYAGLRSFKADLEKHIQLENNILFARNLAA</sequence>
<evidence type="ECO:0000256" key="4">
    <source>
        <dbReference type="ARBA" id="ARBA00023004"/>
    </source>
</evidence>
<dbReference type="NCBIfam" id="NF008221">
    <property type="entry name" value="PRK10992.1"/>
    <property type="match status" value="1"/>
</dbReference>
<dbReference type="Gene3D" id="1.20.120.520">
    <property type="entry name" value="nmb1532 protein domain like"/>
    <property type="match status" value="1"/>
</dbReference>
<gene>
    <name evidence="7" type="ORF">SAMN05216562_1259</name>
</gene>
<keyword evidence="8" id="KW-1185">Reference proteome</keyword>
<dbReference type="InterPro" id="IPR019903">
    <property type="entry name" value="RIC_family"/>
</dbReference>
<dbReference type="GO" id="GO:0046872">
    <property type="term" value="F:metal ion binding"/>
    <property type="evidence" value="ECO:0007669"/>
    <property type="project" value="UniProtKB-KW"/>
</dbReference>
<name>A0A1H3X2N6_9GAMM</name>
<proteinExistence type="predicted"/>
<dbReference type="NCBIfam" id="TIGR03652">
    <property type="entry name" value="FeS_repair_RIC"/>
    <property type="match status" value="1"/>
</dbReference>
<evidence type="ECO:0000256" key="3">
    <source>
        <dbReference type="ARBA" id="ARBA00022723"/>
    </source>
</evidence>
<keyword evidence="3" id="KW-0479">Metal-binding</keyword>
<dbReference type="CDD" id="cd12108">
    <property type="entry name" value="Hr-like"/>
    <property type="match status" value="1"/>
</dbReference>
<organism evidence="7 8">
    <name type="scientific">Microbulbifer marinus</name>
    <dbReference type="NCBI Taxonomy" id="658218"/>
    <lineage>
        <taxon>Bacteria</taxon>
        <taxon>Pseudomonadati</taxon>
        <taxon>Pseudomonadota</taxon>
        <taxon>Gammaproteobacteria</taxon>
        <taxon>Cellvibrionales</taxon>
        <taxon>Microbulbiferaceae</taxon>
        <taxon>Microbulbifer</taxon>
    </lineage>
</organism>
<dbReference type="AlphaFoldDB" id="A0A1H3X2N6"/>
<dbReference type="RefSeq" id="WP_091386195.1">
    <property type="nucleotide sequence ID" value="NZ_FNQO01000001.1"/>
</dbReference>
<protein>
    <submittedName>
        <fullName evidence="7">Regulator of cell morphogenesis and NO signaling</fullName>
    </submittedName>
</protein>
<dbReference type="InterPro" id="IPR012312">
    <property type="entry name" value="Hemerythrin-like"/>
</dbReference>
<evidence type="ECO:0000256" key="2">
    <source>
        <dbReference type="ARBA" id="ARBA00022490"/>
    </source>
</evidence>
<dbReference type="GO" id="GO:0005737">
    <property type="term" value="C:cytoplasm"/>
    <property type="evidence" value="ECO:0007669"/>
    <property type="project" value="UniProtKB-SubCell"/>
</dbReference>
<reference evidence="8" key="1">
    <citation type="submission" date="2016-10" db="EMBL/GenBank/DDBJ databases">
        <authorList>
            <person name="Varghese N."/>
            <person name="Submissions S."/>
        </authorList>
    </citation>
    <scope>NUCLEOTIDE SEQUENCE [LARGE SCALE GENOMIC DNA]</scope>
    <source>
        <strain evidence="8">CGMCC 1.10657</strain>
    </source>
</reference>
<dbReference type="Pfam" id="PF04405">
    <property type="entry name" value="ScdA_N"/>
    <property type="match status" value="1"/>
</dbReference>
<keyword evidence="5" id="KW-0175">Coiled coil</keyword>
<keyword evidence="4" id="KW-0408">Iron</keyword>
<evidence type="ECO:0000313" key="7">
    <source>
        <dbReference type="EMBL" id="SDZ92902.1"/>
    </source>
</evidence>
<comment type="subcellular location">
    <subcellularLocation>
        <location evidence="1">Cytoplasm</location>
    </subcellularLocation>
</comment>
<keyword evidence="2" id="KW-0963">Cytoplasm</keyword>
<dbReference type="OrthoDB" id="9797132at2"/>
<dbReference type="PANTHER" id="PTHR36438:SF1">
    <property type="entry name" value="IRON-SULFUR CLUSTER REPAIR PROTEIN YTFE"/>
    <property type="match status" value="1"/>
</dbReference>
<dbReference type="Pfam" id="PF01814">
    <property type="entry name" value="Hemerythrin"/>
    <property type="match status" value="1"/>
</dbReference>
<evidence type="ECO:0000256" key="1">
    <source>
        <dbReference type="ARBA" id="ARBA00004496"/>
    </source>
</evidence>
<accession>A0A1H3X2N6</accession>
<dbReference type="PANTHER" id="PTHR36438">
    <property type="entry name" value="IRON-SULFUR CLUSTER REPAIR PROTEIN YTFE"/>
    <property type="match status" value="1"/>
</dbReference>
<dbReference type="Proteomes" id="UP000198658">
    <property type="component" value="Unassembled WGS sequence"/>
</dbReference>
<evidence type="ECO:0000259" key="6">
    <source>
        <dbReference type="Pfam" id="PF01814"/>
    </source>
</evidence>
<dbReference type="EMBL" id="FNQO01000001">
    <property type="protein sequence ID" value="SDZ92902.1"/>
    <property type="molecule type" value="Genomic_DNA"/>
</dbReference>
<feature type="domain" description="Hemerythrin-like" evidence="6">
    <location>
        <begin position="78"/>
        <end position="215"/>
    </location>
</feature>
<dbReference type="STRING" id="658218.SAMN05216562_1259"/>